<accession>A0AA35RTG2</accession>
<dbReference type="EMBL" id="CASHTH010001511">
    <property type="protein sequence ID" value="CAI8016276.1"/>
    <property type="molecule type" value="Genomic_DNA"/>
</dbReference>
<dbReference type="PROSITE" id="PS50102">
    <property type="entry name" value="RRM"/>
    <property type="match status" value="1"/>
</dbReference>
<dbReference type="SMART" id="SM00360">
    <property type="entry name" value="RRM"/>
    <property type="match status" value="1"/>
</dbReference>
<dbReference type="InterPro" id="IPR050666">
    <property type="entry name" value="ESRP"/>
</dbReference>
<dbReference type="InterPro" id="IPR012677">
    <property type="entry name" value="Nucleotide-bd_a/b_plait_sf"/>
</dbReference>
<dbReference type="InterPro" id="IPR035979">
    <property type="entry name" value="RBD_domain_sf"/>
</dbReference>
<keyword evidence="6" id="KW-1185">Reference proteome</keyword>
<comment type="caution">
    <text evidence="5">The sequence shown here is derived from an EMBL/GenBank/DDBJ whole genome shotgun (WGS) entry which is preliminary data.</text>
</comment>
<evidence type="ECO:0000313" key="5">
    <source>
        <dbReference type="EMBL" id="CAI8016276.1"/>
    </source>
</evidence>
<dbReference type="Proteomes" id="UP001174909">
    <property type="component" value="Unassembled WGS sequence"/>
</dbReference>
<reference evidence="5" key="1">
    <citation type="submission" date="2023-03" db="EMBL/GenBank/DDBJ databases">
        <authorList>
            <person name="Steffen K."/>
            <person name="Cardenas P."/>
        </authorList>
    </citation>
    <scope>NUCLEOTIDE SEQUENCE</scope>
</reference>
<proteinExistence type="predicted"/>
<keyword evidence="2 3" id="KW-0694">RNA-binding</keyword>
<dbReference type="Gene3D" id="3.30.70.330">
    <property type="match status" value="2"/>
</dbReference>
<protein>
    <submittedName>
        <fullName evidence="5">G-rich sequence factor 1</fullName>
    </submittedName>
</protein>
<dbReference type="InterPro" id="IPR000504">
    <property type="entry name" value="RRM_dom"/>
</dbReference>
<feature type="domain" description="RRM" evidence="4">
    <location>
        <begin position="58"/>
        <end position="137"/>
    </location>
</feature>
<sequence>MRSTFAAACVAKMAASPHTQQSEGSAPVQGGPDGYREVCFDRVVVCLVPRPPRLGTTTGIMARGLPYDATKNEVAEFFSGCRIRNGHDGIHILVGQDGRLQGEAVIELEGQEDLDKAKQLNNQMMGRRYIEISPLSQAAADQTLASQPGGSSTEFVVRLRGLPYSATSREILDLLNDCQVAGGDKGIRFSFAPDGRPSARRLWS</sequence>
<evidence type="ECO:0000259" key="4">
    <source>
        <dbReference type="PROSITE" id="PS50102"/>
    </source>
</evidence>
<dbReference type="PANTHER" id="PTHR13976">
    <property type="entry name" value="HETEROGENEOUS NUCLEAR RIBONUCLEOPROTEIN-RELATED"/>
    <property type="match status" value="1"/>
</dbReference>
<gene>
    <name evidence="5" type="ORF">GBAR_LOCUS9996</name>
</gene>
<keyword evidence="1" id="KW-0677">Repeat</keyword>
<evidence type="ECO:0000256" key="3">
    <source>
        <dbReference type="PROSITE-ProRule" id="PRU00176"/>
    </source>
</evidence>
<dbReference type="AlphaFoldDB" id="A0AA35RTG2"/>
<evidence type="ECO:0000256" key="1">
    <source>
        <dbReference type="ARBA" id="ARBA00022737"/>
    </source>
</evidence>
<dbReference type="GO" id="GO:0003723">
    <property type="term" value="F:RNA binding"/>
    <property type="evidence" value="ECO:0007669"/>
    <property type="project" value="UniProtKB-UniRule"/>
</dbReference>
<dbReference type="SUPFAM" id="SSF54928">
    <property type="entry name" value="RNA-binding domain, RBD"/>
    <property type="match status" value="1"/>
</dbReference>
<name>A0AA35RTG2_GEOBA</name>
<dbReference type="Pfam" id="PF00076">
    <property type="entry name" value="RRM_1"/>
    <property type="match status" value="1"/>
</dbReference>
<evidence type="ECO:0000256" key="2">
    <source>
        <dbReference type="ARBA" id="ARBA00022884"/>
    </source>
</evidence>
<evidence type="ECO:0000313" key="6">
    <source>
        <dbReference type="Proteomes" id="UP001174909"/>
    </source>
</evidence>
<organism evidence="5 6">
    <name type="scientific">Geodia barretti</name>
    <name type="common">Barrett's horny sponge</name>
    <dbReference type="NCBI Taxonomy" id="519541"/>
    <lineage>
        <taxon>Eukaryota</taxon>
        <taxon>Metazoa</taxon>
        <taxon>Porifera</taxon>
        <taxon>Demospongiae</taxon>
        <taxon>Heteroscleromorpha</taxon>
        <taxon>Tetractinellida</taxon>
        <taxon>Astrophorina</taxon>
        <taxon>Geodiidae</taxon>
        <taxon>Geodia</taxon>
    </lineage>
</organism>